<evidence type="ECO:0008006" key="3">
    <source>
        <dbReference type="Google" id="ProtNLM"/>
    </source>
</evidence>
<accession>A0A1X6YHA2</accession>
<reference evidence="1 2" key="1">
    <citation type="submission" date="2017-03" db="EMBL/GenBank/DDBJ databases">
        <authorList>
            <person name="Afonso C.L."/>
            <person name="Miller P.J."/>
            <person name="Scott M.A."/>
            <person name="Spackman E."/>
            <person name="Goraichik I."/>
            <person name="Dimitrov K.M."/>
            <person name="Suarez D.L."/>
            <person name="Swayne D.E."/>
        </authorList>
    </citation>
    <scope>NUCLEOTIDE SEQUENCE [LARGE SCALE GENOMIC DNA]</scope>
    <source>
        <strain evidence="1 2">CECT 8110</strain>
    </source>
</reference>
<keyword evidence="2" id="KW-1185">Reference proteome</keyword>
<gene>
    <name evidence="1" type="ORF">ROH8110_00758</name>
</gene>
<dbReference type="Proteomes" id="UP000193207">
    <property type="component" value="Unassembled WGS sequence"/>
</dbReference>
<evidence type="ECO:0000313" key="1">
    <source>
        <dbReference type="EMBL" id="SLN21343.1"/>
    </source>
</evidence>
<organism evidence="1 2">
    <name type="scientific">Roseovarius halotolerans</name>
    <dbReference type="NCBI Taxonomy" id="505353"/>
    <lineage>
        <taxon>Bacteria</taxon>
        <taxon>Pseudomonadati</taxon>
        <taxon>Pseudomonadota</taxon>
        <taxon>Alphaproteobacteria</taxon>
        <taxon>Rhodobacterales</taxon>
        <taxon>Roseobacteraceae</taxon>
        <taxon>Roseovarius</taxon>
    </lineage>
</organism>
<dbReference type="InterPro" id="IPR021848">
    <property type="entry name" value="HODM_asu-like"/>
</dbReference>
<sequence length="274" mass="30695">MHRPAGLAKHGVMTEILQQSIPHDAHAPRPLPGIAPLDPAEWLVVDEVFGAQMAERAHLLKERRDEVLAVTPEGRAAADELLVFVLDWLARHGEGYDIGEDEVVRPDGVRVALRRDDPMFTLGHLVQEDLCLMEKRGDEHVLSAAVLCFPASWRLGDKIGRPLTAIHVPVPEYDEGLARRVQRLFDGVQVGRPLWRFNALRYAEPDLFQPCPRVAPLYEDRLDAEGGDAVPYLRSERQCVLRLPETRACVFSIHSYVIRAPCQVESGTTSRSIV</sequence>
<dbReference type="AlphaFoldDB" id="A0A1X6YHA2"/>
<dbReference type="EMBL" id="FWFU01000001">
    <property type="protein sequence ID" value="SLN21343.1"/>
    <property type="molecule type" value="Genomic_DNA"/>
</dbReference>
<evidence type="ECO:0000313" key="2">
    <source>
        <dbReference type="Proteomes" id="UP000193207"/>
    </source>
</evidence>
<proteinExistence type="predicted"/>
<dbReference type="Pfam" id="PF11927">
    <property type="entry name" value="HODM_asu-like"/>
    <property type="match status" value="1"/>
</dbReference>
<name>A0A1X6YHA2_9RHOB</name>
<protein>
    <recommendedName>
        <fullName evidence="3">DUF3445 domain-containing protein</fullName>
    </recommendedName>
</protein>